<dbReference type="Proteomes" id="UP000799537">
    <property type="component" value="Unassembled WGS sequence"/>
</dbReference>
<dbReference type="RefSeq" id="XP_033672100.1">
    <property type="nucleotide sequence ID" value="XM_033815663.1"/>
</dbReference>
<keyword evidence="3" id="KW-1185">Reference proteome</keyword>
<sequence length="358" mass="39761">MPPKKKAAKPASKSEKEETNEAPELPATETNEPPKDEAQPAEGDLKADANDANEEKVESNGDAKQDEKPNTTSKPSKKRKKEAEPTAPSKASRRSARGVSKSEPSQQQLLNFLLSSKAQELVRPEDEKKDVQERGDIRTYSSSVLNPFEELMSAMVLSRPISHRLGLRSIRTVLNDPYNFSNAKTVKDAGEEKRHQALWDAKTQHKGKTADQIGMLADVVLDKYTSDDDKEGAQLKRALSDNDNDLDKALSSMKENIKGLGNTGLDIFLRRVQWLWDVGFPYIDGRTRDSLRNIGLTPDAEELQKLVEEHWRQLDTKHLAGEGEAAKKRRAFVVILERVTGADLEGKVDAVLQEAASA</sequence>
<gene>
    <name evidence="2" type="ORF">M409DRAFT_63582</name>
</gene>
<dbReference type="AlphaFoldDB" id="A0A6A6CVR8"/>
<protein>
    <recommendedName>
        <fullName evidence="4">HhH-GPD domain-containing protein</fullName>
    </recommendedName>
</protein>
<dbReference type="OrthoDB" id="4676at2759"/>
<reference evidence="2" key="1">
    <citation type="journal article" date="2020" name="Stud. Mycol.">
        <title>101 Dothideomycetes genomes: a test case for predicting lifestyles and emergence of pathogens.</title>
        <authorList>
            <person name="Haridas S."/>
            <person name="Albert R."/>
            <person name="Binder M."/>
            <person name="Bloem J."/>
            <person name="Labutti K."/>
            <person name="Salamov A."/>
            <person name="Andreopoulos B."/>
            <person name="Baker S."/>
            <person name="Barry K."/>
            <person name="Bills G."/>
            <person name="Bluhm B."/>
            <person name="Cannon C."/>
            <person name="Castanera R."/>
            <person name="Culley D."/>
            <person name="Daum C."/>
            <person name="Ezra D."/>
            <person name="Gonzalez J."/>
            <person name="Henrissat B."/>
            <person name="Kuo A."/>
            <person name="Liang C."/>
            <person name="Lipzen A."/>
            <person name="Lutzoni F."/>
            <person name="Magnuson J."/>
            <person name="Mondo S."/>
            <person name="Nolan M."/>
            <person name="Ohm R."/>
            <person name="Pangilinan J."/>
            <person name="Park H.-J."/>
            <person name="Ramirez L."/>
            <person name="Alfaro M."/>
            <person name="Sun H."/>
            <person name="Tritt A."/>
            <person name="Yoshinaga Y."/>
            <person name="Zwiers L.-H."/>
            <person name="Turgeon B."/>
            <person name="Goodwin S."/>
            <person name="Spatafora J."/>
            <person name="Crous P."/>
            <person name="Grigoriev I."/>
        </authorList>
    </citation>
    <scope>NUCLEOTIDE SEQUENCE</scope>
    <source>
        <strain evidence="2">ATCC 36951</strain>
    </source>
</reference>
<evidence type="ECO:0000313" key="2">
    <source>
        <dbReference type="EMBL" id="KAF2171211.1"/>
    </source>
</evidence>
<evidence type="ECO:0000313" key="3">
    <source>
        <dbReference type="Proteomes" id="UP000799537"/>
    </source>
</evidence>
<organism evidence="2 3">
    <name type="scientific">Zasmidium cellare ATCC 36951</name>
    <dbReference type="NCBI Taxonomy" id="1080233"/>
    <lineage>
        <taxon>Eukaryota</taxon>
        <taxon>Fungi</taxon>
        <taxon>Dikarya</taxon>
        <taxon>Ascomycota</taxon>
        <taxon>Pezizomycotina</taxon>
        <taxon>Dothideomycetes</taxon>
        <taxon>Dothideomycetidae</taxon>
        <taxon>Mycosphaerellales</taxon>
        <taxon>Mycosphaerellaceae</taxon>
        <taxon>Zasmidium</taxon>
    </lineage>
</organism>
<proteinExistence type="predicted"/>
<dbReference type="GeneID" id="54568935"/>
<feature type="compositionally biased region" description="Basic and acidic residues" evidence="1">
    <location>
        <begin position="32"/>
        <end position="69"/>
    </location>
</feature>
<evidence type="ECO:0008006" key="4">
    <source>
        <dbReference type="Google" id="ProtNLM"/>
    </source>
</evidence>
<evidence type="ECO:0000256" key="1">
    <source>
        <dbReference type="SAM" id="MobiDB-lite"/>
    </source>
</evidence>
<accession>A0A6A6CVR8</accession>
<feature type="region of interest" description="Disordered" evidence="1">
    <location>
        <begin position="1"/>
        <end position="106"/>
    </location>
</feature>
<name>A0A6A6CVR8_ZASCE</name>
<dbReference type="EMBL" id="ML993583">
    <property type="protein sequence ID" value="KAF2171211.1"/>
    <property type="molecule type" value="Genomic_DNA"/>
</dbReference>